<comment type="similarity">
    <text evidence="3 7">Belongs to the alanine racemase family.</text>
</comment>
<dbReference type="GO" id="GO:0005829">
    <property type="term" value="C:cytosol"/>
    <property type="evidence" value="ECO:0007669"/>
    <property type="project" value="TreeGrafter"/>
</dbReference>
<keyword evidence="5 7" id="KW-0663">Pyridoxal phosphate</keyword>
<protein>
    <recommendedName>
        <fullName evidence="4 7">Alanine racemase</fullName>
        <ecNumber evidence="4 7">5.1.1.1</ecNumber>
    </recommendedName>
</protein>
<comment type="catalytic activity">
    <reaction evidence="1 7">
        <text>L-alanine = D-alanine</text>
        <dbReference type="Rhea" id="RHEA:20249"/>
        <dbReference type="ChEBI" id="CHEBI:57416"/>
        <dbReference type="ChEBI" id="CHEBI:57972"/>
        <dbReference type="EC" id="5.1.1.1"/>
    </reaction>
</comment>
<feature type="modified residue" description="N6-(pyridoxal phosphate)lysine" evidence="7 8">
    <location>
        <position position="47"/>
    </location>
</feature>
<dbReference type="InterPro" id="IPR001608">
    <property type="entry name" value="Ala_racemase_N"/>
</dbReference>
<dbReference type="InterPro" id="IPR009006">
    <property type="entry name" value="Ala_racemase/Decarboxylase_C"/>
</dbReference>
<dbReference type="HAMAP" id="MF_01201">
    <property type="entry name" value="Ala_racemase"/>
    <property type="match status" value="1"/>
</dbReference>
<evidence type="ECO:0000313" key="12">
    <source>
        <dbReference type="Proteomes" id="UP000076574"/>
    </source>
</evidence>
<dbReference type="Pfam" id="PF00842">
    <property type="entry name" value="Ala_racemase_C"/>
    <property type="match status" value="1"/>
</dbReference>
<proteinExistence type="inferred from homology"/>
<feature type="domain" description="Alanine racemase C-terminal" evidence="10">
    <location>
        <begin position="245"/>
        <end position="371"/>
    </location>
</feature>
<evidence type="ECO:0000256" key="1">
    <source>
        <dbReference type="ARBA" id="ARBA00000316"/>
    </source>
</evidence>
<dbReference type="OrthoDB" id="9813814at2"/>
<feature type="binding site" evidence="7 9">
    <location>
        <position position="146"/>
    </location>
    <ligand>
        <name>substrate</name>
    </ligand>
</feature>
<evidence type="ECO:0000313" key="11">
    <source>
        <dbReference type="EMBL" id="KZD21024.1"/>
    </source>
</evidence>
<feature type="binding site" evidence="7 9">
    <location>
        <position position="314"/>
    </location>
    <ligand>
        <name>substrate</name>
    </ligand>
</feature>
<dbReference type="Gene3D" id="2.40.37.10">
    <property type="entry name" value="Lyase, Ornithine Decarboxylase, Chain A, domain 1"/>
    <property type="match status" value="1"/>
</dbReference>
<comment type="function">
    <text evidence="7">Catalyzes the interconversion of L-alanine and D-alanine. May also act on other amino acids.</text>
</comment>
<evidence type="ECO:0000256" key="9">
    <source>
        <dbReference type="PIRSR" id="PIRSR600821-52"/>
    </source>
</evidence>
<dbReference type="RefSeq" id="WP_068737992.1">
    <property type="nucleotide sequence ID" value="NZ_LVYV01000054.1"/>
</dbReference>
<dbReference type="PRINTS" id="PR00992">
    <property type="entry name" value="ALARACEMASE"/>
</dbReference>
<dbReference type="EMBL" id="LVYV01000054">
    <property type="protein sequence ID" value="KZD21024.1"/>
    <property type="molecule type" value="Genomic_DNA"/>
</dbReference>
<evidence type="ECO:0000259" key="10">
    <source>
        <dbReference type="SMART" id="SM01005"/>
    </source>
</evidence>
<dbReference type="SUPFAM" id="SSF51419">
    <property type="entry name" value="PLP-binding barrel"/>
    <property type="match status" value="1"/>
</dbReference>
<keyword evidence="6 7" id="KW-0413">Isomerase</keyword>
<dbReference type="Gene3D" id="3.20.20.10">
    <property type="entry name" value="Alanine racemase"/>
    <property type="match status" value="1"/>
</dbReference>
<comment type="cofactor">
    <cofactor evidence="2 7 8">
        <name>pyridoxal 5'-phosphate</name>
        <dbReference type="ChEBI" id="CHEBI:597326"/>
    </cofactor>
</comment>
<dbReference type="EC" id="5.1.1.1" evidence="4 7"/>
<organism evidence="11 12">
    <name type="scientific">Tardiphaga robiniae</name>
    <dbReference type="NCBI Taxonomy" id="943830"/>
    <lineage>
        <taxon>Bacteria</taxon>
        <taxon>Pseudomonadati</taxon>
        <taxon>Pseudomonadota</taxon>
        <taxon>Alphaproteobacteria</taxon>
        <taxon>Hyphomicrobiales</taxon>
        <taxon>Nitrobacteraceae</taxon>
        <taxon>Tardiphaga</taxon>
    </lineage>
</organism>
<dbReference type="InterPro" id="IPR000821">
    <property type="entry name" value="Ala_racemase"/>
</dbReference>
<dbReference type="InterPro" id="IPR029066">
    <property type="entry name" value="PLP-binding_barrel"/>
</dbReference>
<dbReference type="CDD" id="cd00430">
    <property type="entry name" value="PLPDE_III_AR"/>
    <property type="match status" value="1"/>
</dbReference>
<dbReference type="AlphaFoldDB" id="A0A161QLW5"/>
<keyword evidence="12" id="KW-1185">Reference proteome</keyword>
<comment type="caution">
    <text evidence="11">The sequence shown here is derived from an EMBL/GenBank/DDBJ whole genome shotgun (WGS) entry which is preliminary data.</text>
</comment>
<dbReference type="NCBIfam" id="TIGR00492">
    <property type="entry name" value="alr"/>
    <property type="match status" value="1"/>
</dbReference>
<evidence type="ECO:0000256" key="4">
    <source>
        <dbReference type="ARBA" id="ARBA00013089"/>
    </source>
</evidence>
<dbReference type="GO" id="GO:0030170">
    <property type="term" value="F:pyridoxal phosphate binding"/>
    <property type="evidence" value="ECO:0007669"/>
    <property type="project" value="UniProtKB-UniRule"/>
</dbReference>
<evidence type="ECO:0000256" key="8">
    <source>
        <dbReference type="PIRSR" id="PIRSR600821-50"/>
    </source>
</evidence>
<dbReference type="Proteomes" id="UP000076574">
    <property type="component" value="Unassembled WGS sequence"/>
</dbReference>
<dbReference type="STRING" id="943830.A4A58_16700"/>
<dbReference type="UniPathway" id="UPA00042">
    <property type="reaction ID" value="UER00497"/>
</dbReference>
<gene>
    <name evidence="11" type="ORF">A4A58_16700</name>
</gene>
<sequence length="387" mass="41524">MLAPWTGGTGTRHASAVLTIDLEAISRNYRLLAERVGPGVTCAGVVKADAYGLGADRVAPTLYWAGCRTFFVAHLDEALDLQTHLPRDVAIYVLNGLPSGGERDCVEAGIVPVLNSREQLQAWSDQARQRGRILPAVVQVDSGMSRLGMSPREIADLAGNDTSVLDIQVVMSHLACADTPEHPANAHQLAAFQTLAKRFPGARKSFANSSGIFLGRNYHHDLVRPGAALYGLNPNPAQCNPMLPVVRLTAQVIQTREIEADAHVGYGWNFKATKPTRLATLAIGYADGLQRAFGNGGAVYFRGRRLAIAGRVSMDSLTVDLGDLPPGMLARGSQVEIIGGHQSLDALAATAGTIGYEMLTSLGQRYERIYSDEIDVRWTARSGGTVR</sequence>
<evidence type="ECO:0000256" key="2">
    <source>
        <dbReference type="ARBA" id="ARBA00001933"/>
    </source>
</evidence>
<feature type="active site" description="Proton acceptor; specific for L-alanine" evidence="7">
    <location>
        <position position="266"/>
    </location>
</feature>
<dbReference type="SMART" id="SM01005">
    <property type="entry name" value="Ala_racemase_C"/>
    <property type="match status" value="1"/>
</dbReference>
<evidence type="ECO:0000256" key="5">
    <source>
        <dbReference type="ARBA" id="ARBA00022898"/>
    </source>
</evidence>
<dbReference type="GO" id="GO:0030632">
    <property type="term" value="P:D-alanine biosynthetic process"/>
    <property type="evidence" value="ECO:0007669"/>
    <property type="project" value="UniProtKB-UniRule"/>
</dbReference>
<comment type="pathway">
    <text evidence="7">Amino-acid biosynthesis; D-alanine biosynthesis; D-alanine from L-alanine: step 1/1.</text>
</comment>
<feature type="active site" description="Proton acceptor; specific for D-alanine" evidence="7">
    <location>
        <position position="47"/>
    </location>
</feature>
<dbReference type="InterPro" id="IPR020622">
    <property type="entry name" value="Ala_racemase_pyridoxalP-BS"/>
</dbReference>
<reference evidence="11 12" key="1">
    <citation type="submission" date="2016-03" db="EMBL/GenBank/DDBJ databases">
        <title>Microsymbionts genomes from the relict species Vavilovia formosa (Stev.) Fed.</title>
        <authorList>
            <person name="Kopat V."/>
            <person name="Chirak E."/>
            <person name="Kimeklis A."/>
            <person name="Andronov E."/>
        </authorList>
    </citation>
    <scope>NUCLEOTIDE SEQUENCE [LARGE SCALE GENOMIC DNA]</scope>
    <source>
        <strain evidence="11 12">Vaf07</strain>
    </source>
</reference>
<dbReference type="GO" id="GO:0008784">
    <property type="term" value="F:alanine racemase activity"/>
    <property type="evidence" value="ECO:0007669"/>
    <property type="project" value="UniProtKB-UniRule"/>
</dbReference>
<dbReference type="SUPFAM" id="SSF50621">
    <property type="entry name" value="Alanine racemase C-terminal domain-like"/>
    <property type="match status" value="1"/>
</dbReference>
<evidence type="ECO:0000256" key="6">
    <source>
        <dbReference type="ARBA" id="ARBA00023235"/>
    </source>
</evidence>
<dbReference type="Pfam" id="PF01168">
    <property type="entry name" value="Ala_racemase_N"/>
    <property type="match status" value="1"/>
</dbReference>
<evidence type="ECO:0000256" key="3">
    <source>
        <dbReference type="ARBA" id="ARBA00007880"/>
    </source>
</evidence>
<evidence type="ECO:0000256" key="7">
    <source>
        <dbReference type="HAMAP-Rule" id="MF_01201"/>
    </source>
</evidence>
<name>A0A161QLW5_9BRAD</name>
<accession>A0A161QLW5</accession>
<dbReference type="PROSITE" id="PS00395">
    <property type="entry name" value="ALANINE_RACEMASE"/>
    <property type="match status" value="1"/>
</dbReference>
<dbReference type="PANTHER" id="PTHR30511:SF0">
    <property type="entry name" value="ALANINE RACEMASE, CATABOLIC-RELATED"/>
    <property type="match status" value="1"/>
</dbReference>
<dbReference type="InterPro" id="IPR011079">
    <property type="entry name" value="Ala_racemase_C"/>
</dbReference>
<dbReference type="PANTHER" id="PTHR30511">
    <property type="entry name" value="ALANINE RACEMASE"/>
    <property type="match status" value="1"/>
</dbReference>